<evidence type="ECO:0000256" key="1">
    <source>
        <dbReference type="SAM" id="Phobius"/>
    </source>
</evidence>
<reference evidence="2 3" key="1">
    <citation type="journal article" date="2013" name="PLoS ONE">
        <title>Assembly-driven community genomics of a hypersaline microbial ecosystem.</title>
        <authorList>
            <person name="Podell S."/>
            <person name="Ugalde J.A."/>
            <person name="Narasingarao P."/>
            <person name="Banfield J.F."/>
            <person name="Heidelberg K.B."/>
            <person name="Allen E.E."/>
        </authorList>
    </citation>
    <scope>NUCLEOTIDE SEQUENCE [LARGE SCALE GENOMIC DNA]</scope>
    <source>
        <strain evidence="3">J07HQW1</strain>
    </source>
</reference>
<feature type="transmembrane region" description="Helical" evidence="1">
    <location>
        <begin position="72"/>
        <end position="93"/>
    </location>
</feature>
<proteinExistence type="predicted"/>
<dbReference type="AlphaFoldDB" id="U1MQ79"/>
<keyword evidence="1" id="KW-0472">Membrane</keyword>
<organism evidence="2 3">
    <name type="scientific">Haloquadratum walsbyi J07HQW1</name>
    <dbReference type="NCBI Taxonomy" id="1238424"/>
    <lineage>
        <taxon>Archaea</taxon>
        <taxon>Methanobacteriati</taxon>
        <taxon>Methanobacteriota</taxon>
        <taxon>Stenosarchaea group</taxon>
        <taxon>Halobacteria</taxon>
        <taxon>Halobacteriales</taxon>
        <taxon>Haloferacaceae</taxon>
        <taxon>Haloquadratum</taxon>
    </lineage>
</organism>
<protein>
    <submittedName>
        <fullName evidence="2">Uncharacterized protein</fullName>
    </submittedName>
</protein>
<dbReference type="HOGENOM" id="CLU_1820984_0_0_2"/>
<gene>
    <name evidence="2" type="ORF">J07HQW1_02214</name>
</gene>
<dbReference type="STRING" id="1238424.J07HQW1_02214"/>
<sequence>MFIHFSLSITQFMRTNVFIIGYLPYLLTNTISTAEDGATRFNARRSPHRHAYAWLLPWIWLDMQNPSLRGDWLSFGGYFPCGIFISYLTLLSARLSHTYRRIQYRMNYLRNLSITAAAIFDSHGHIISKESSQSDELFTYA</sequence>
<name>U1MQ79_9EURY</name>
<keyword evidence="1" id="KW-1133">Transmembrane helix</keyword>
<accession>U1MQ79</accession>
<evidence type="ECO:0000313" key="3">
    <source>
        <dbReference type="Proteomes" id="UP000030649"/>
    </source>
</evidence>
<keyword evidence="1" id="KW-0812">Transmembrane</keyword>
<evidence type="ECO:0000313" key="2">
    <source>
        <dbReference type="EMBL" id="ERG92179.1"/>
    </source>
</evidence>
<dbReference type="Proteomes" id="UP000030649">
    <property type="component" value="Unassembled WGS sequence"/>
</dbReference>
<dbReference type="EMBL" id="KE356560">
    <property type="protein sequence ID" value="ERG92179.1"/>
    <property type="molecule type" value="Genomic_DNA"/>
</dbReference>